<name>A0A3B0YUI5_9ZZZZ</name>
<dbReference type="Gene3D" id="1.20.1540.10">
    <property type="entry name" value="Rhomboid-like"/>
    <property type="match status" value="1"/>
</dbReference>
<keyword evidence="6 7" id="KW-0472">Membrane</keyword>
<organism evidence="9">
    <name type="scientific">hydrothermal vent metagenome</name>
    <dbReference type="NCBI Taxonomy" id="652676"/>
    <lineage>
        <taxon>unclassified sequences</taxon>
        <taxon>metagenomes</taxon>
        <taxon>ecological metagenomes</taxon>
    </lineage>
</organism>
<evidence type="ECO:0000256" key="4">
    <source>
        <dbReference type="ARBA" id="ARBA00022801"/>
    </source>
</evidence>
<dbReference type="InterPro" id="IPR035952">
    <property type="entry name" value="Rhomboid-like_sf"/>
</dbReference>
<evidence type="ECO:0000313" key="9">
    <source>
        <dbReference type="EMBL" id="VAW77989.1"/>
    </source>
</evidence>
<evidence type="ECO:0000256" key="6">
    <source>
        <dbReference type="ARBA" id="ARBA00023136"/>
    </source>
</evidence>
<gene>
    <name evidence="9" type="ORF">MNBD_GAMMA12-3859</name>
</gene>
<sequence length="199" mass="22420">MLDRISLTDIPRVTLVLVATSVLTFVAMQMGRGHEVQRLFMISGYVIGLSEVMNGEWWRLVTPIFVHFGILHILFNMIGLLVFAGAIEKKYGKVYFILMVLVFAITSNVGQFMYSGPLFGGMSGVVYGIFGYLWMQSKFNPWSTLMLHDQEIGFIMILFVASWLGLLGNIANMAHTIGLLSGLAWGYGHAVYANRRRRR</sequence>
<dbReference type="EC" id="3.4.21.105" evidence="9"/>
<dbReference type="SUPFAM" id="SSF144091">
    <property type="entry name" value="Rhomboid-like"/>
    <property type="match status" value="1"/>
</dbReference>
<evidence type="ECO:0000256" key="7">
    <source>
        <dbReference type="SAM" id="Phobius"/>
    </source>
</evidence>
<keyword evidence="9" id="KW-0645">Protease</keyword>
<dbReference type="InterPro" id="IPR050925">
    <property type="entry name" value="Rhomboid_protease_S54"/>
</dbReference>
<feature type="transmembrane region" description="Helical" evidence="7">
    <location>
        <begin position="64"/>
        <end position="87"/>
    </location>
</feature>
<evidence type="ECO:0000256" key="3">
    <source>
        <dbReference type="ARBA" id="ARBA00022692"/>
    </source>
</evidence>
<feature type="transmembrane region" description="Helical" evidence="7">
    <location>
        <begin position="173"/>
        <end position="193"/>
    </location>
</feature>
<dbReference type="AlphaFoldDB" id="A0A3B0YUI5"/>
<feature type="transmembrane region" description="Helical" evidence="7">
    <location>
        <begin position="147"/>
        <end position="167"/>
    </location>
</feature>
<evidence type="ECO:0000259" key="8">
    <source>
        <dbReference type="Pfam" id="PF01694"/>
    </source>
</evidence>
<accession>A0A3B0YUI5</accession>
<dbReference type="InterPro" id="IPR022764">
    <property type="entry name" value="Peptidase_S54_rhomboid_dom"/>
</dbReference>
<dbReference type="PANTHER" id="PTHR43731:SF14">
    <property type="entry name" value="PRESENILIN-ASSOCIATED RHOMBOID-LIKE PROTEIN, MITOCHONDRIAL"/>
    <property type="match status" value="1"/>
</dbReference>
<keyword evidence="3 7" id="KW-0812">Transmembrane</keyword>
<evidence type="ECO:0000256" key="2">
    <source>
        <dbReference type="ARBA" id="ARBA00009045"/>
    </source>
</evidence>
<keyword evidence="5 7" id="KW-1133">Transmembrane helix</keyword>
<dbReference type="Pfam" id="PF01694">
    <property type="entry name" value="Rhomboid"/>
    <property type="match status" value="1"/>
</dbReference>
<comment type="similarity">
    <text evidence="2">Belongs to the peptidase S54 family.</text>
</comment>
<evidence type="ECO:0000256" key="1">
    <source>
        <dbReference type="ARBA" id="ARBA00004141"/>
    </source>
</evidence>
<dbReference type="GO" id="GO:0004252">
    <property type="term" value="F:serine-type endopeptidase activity"/>
    <property type="evidence" value="ECO:0007669"/>
    <property type="project" value="InterPro"/>
</dbReference>
<feature type="domain" description="Peptidase S54 rhomboid" evidence="8">
    <location>
        <begin position="55"/>
        <end position="187"/>
    </location>
</feature>
<keyword evidence="4 9" id="KW-0378">Hydrolase</keyword>
<feature type="transmembrane region" description="Helical" evidence="7">
    <location>
        <begin position="118"/>
        <end position="135"/>
    </location>
</feature>
<dbReference type="EMBL" id="UOFL01000143">
    <property type="protein sequence ID" value="VAW77989.1"/>
    <property type="molecule type" value="Genomic_DNA"/>
</dbReference>
<protein>
    <submittedName>
        <fullName evidence="9">Rhomboid protease GlpG</fullName>
        <ecNumber evidence="9">3.4.21.105</ecNumber>
    </submittedName>
</protein>
<proteinExistence type="inferred from homology"/>
<dbReference type="PANTHER" id="PTHR43731">
    <property type="entry name" value="RHOMBOID PROTEASE"/>
    <property type="match status" value="1"/>
</dbReference>
<comment type="subcellular location">
    <subcellularLocation>
        <location evidence="1">Membrane</location>
        <topology evidence="1">Multi-pass membrane protein</topology>
    </subcellularLocation>
</comment>
<feature type="transmembrane region" description="Helical" evidence="7">
    <location>
        <begin position="94"/>
        <end position="112"/>
    </location>
</feature>
<reference evidence="9" key="1">
    <citation type="submission" date="2018-06" db="EMBL/GenBank/DDBJ databases">
        <authorList>
            <person name="Zhirakovskaya E."/>
        </authorList>
    </citation>
    <scope>NUCLEOTIDE SEQUENCE</scope>
</reference>
<dbReference type="GO" id="GO:0016020">
    <property type="term" value="C:membrane"/>
    <property type="evidence" value="ECO:0007669"/>
    <property type="project" value="UniProtKB-SubCell"/>
</dbReference>
<feature type="transmembrane region" description="Helical" evidence="7">
    <location>
        <begin position="12"/>
        <end position="28"/>
    </location>
</feature>
<evidence type="ECO:0000256" key="5">
    <source>
        <dbReference type="ARBA" id="ARBA00022989"/>
    </source>
</evidence>
<dbReference type="GO" id="GO:0006508">
    <property type="term" value="P:proteolysis"/>
    <property type="evidence" value="ECO:0007669"/>
    <property type="project" value="UniProtKB-KW"/>
</dbReference>